<dbReference type="SUPFAM" id="SSF53474">
    <property type="entry name" value="alpha/beta-Hydrolases"/>
    <property type="match status" value="1"/>
</dbReference>
<accession>A0A916XCL8</accession>
<dbReference type="Gene3D" id="3.40.50.1820">
    <property type="entry name" value="alpha/beta hydrolase"/>
    <property type="match status" value="1"/>
</dbReference>
<dbReference type="PANTHER" id="PTHR48098:SF6">
    <property type="entry name" value="FERRI-BACILLIBACTIN ESTERASE BESA"/>
    <property type="match status" value="1"/>
</dbReference>
<dbReference type="AlphaFoldDB" id="A0A916XCL8"/>
<dbReference type="InterPro" id="IPR050583">
    <property type="entry name" value="Mycobacterial_A85_antigen"/>
</dbReference>
<dbReference type="PANTHER" id="PTHR48098">
    <property type="entry name" value="ENTEROCHELIN ESTERASE-RELATED"/>
    <property type="match status" value="1"/>
</dbReference>
<dbReference type="InterPro" id="IPR029058">
    <property type="entry name" value="AB_hydrolase_fold"/>
</dbReference>
<comment type="caution">
    <text evidence="1">The sequence shown here is derived from an EMBL/GenBank/DDBJ whole genome shotgun (WGS) entry which is preliminary data.</text>
</comment>
<protein>
    <recommendedName>
        <fullName evidence="3">Enterochelin esterase</fullName>
    </recommendedName>
</protein>
<evidence type="ECO:0000313" key="1">
    <source>
        <dbReference type="EMBL" id="GGC64082.1"/>
    </source>
</evidence>
<reference evidence="1" key="2">
    <citation type="submission" date="2020-09" db="EMBL/GenBank/DDBJ databases">
        <authorList>
            <person name="Sun Q."/>
            <person name="Zhou Y."/>
        </authorList>
    </citation>
    <scope>NUCLEOTIDE SEQUENCE</scope>
    <source>
        <strain evidence="1">CGMCC 1.15343</strain>
    </source>
</reference>
<evidence type="ECO:0008006" key="3">
    <source>
        <dbReference type="Google" id="ProtNLM"/>
    </source>
</evidence>
<dbReference type="Proteomes" id="UP000651668">
    <property type="component" value="Unassembled WGS sequence"/>
</dbReference>
<dbReference type="InterPro" id="IPR000801">
    <property type="entry name" value="Esterase-like"/>
</dbReference>
<gene>
    <name evidence="1" type="ORF">GCM10011387_17110</name>
</gene>
<sequence length="268" mass="30784">MIPELKISTHILKSIPLRRRVEYIAYVPAGIPANTPMNLLLLNDGQDAEGLKLEANLKELYTAERIDPLILIAIKCSDERMQEYGVAGRPDFQKRGSKADLYNDFIIKELLPELDRKFNLKYKAKVGFAGFSLGGLSAFDIAWRNPDRFDLIGAFSASFWWRTKALDDGYTPEDRIMHQVIRETAGKPELKVWLMTGTEDETEDRNHNYIIDSIDDTIDIIKELLEKGYTRPEEVFYYEMVGGRHEVPCWAIALPAFLCWAFPRTTVF</sequence>
<evidence type="ECO:0000313" key="2">
    <source>
        <dbReference type="Proteomes" id="UP000651668"/>
    </source>
</evidence>
<organism evidence="1 2">
    <name type="scientific">Pedobacter quisquiliarum</name>
    <dbReference type="NCBI Taxonomy" id="1834438"/>
    <lineage>
        <taxon>Bacteria</taxon>
        <taxon>Pseudomonadati</taxon>
        <taxon>Bacteroidota</taxon>
        <taxon>Sphingobacteriia</taxon>
        <taxon>Sphingobacteriales</taxon>
        <taxon>Sphingobacteriaceae</taxon>
        <taxon>Pedobacter</taxon>
    </lineage>
</organism>
<reference evidence="1" key="1">
    <citation type="journal article" date="2014" name="Int. J. Syst. Evol. Microbiol.">
        <title>Complete genome sequence of Corynebacterium casei LMG S-19264T (=DSM 44701T), isolated from a smear-ripened cheese.</title>
        <authorList>
            <consortium name="US DOE Joint Genome Institute (JGI-PGF)"/>
            <person name="Walter F."/>
            <person name="Albersmeier A."/>
            <person name="Kalinowski J."/>
            <person name="Ruckert C."/>
        </authorList>
    </citation>
    <scope>NUCLEOTIDE SEQUENCE</scope>
    <source>
        <strain evidence="1">CGMCC 1.15343</strain>
    </source>
</reference>
<keyword evidence="2" id="KW-1185">Reference proteome</keyword>
<dbReference type="Pfam" id="PF00756">
    <property type="entry name" value="Esterase"/>
    <property type="match status" value="1"/>
</dbReference>
<proteinExistence type="predicted"/>
<dbReference type="EMBL" id="BMIL01000005">
    <property type="protein sequence ID" value="GGC64082.1"/>
    <property type="molecule type" value="Genomic_DNA"/>
</dbReference>
<name>A0A916XCL8_9SPHI</name>